<gene>
    <name evidence="2" type="ORF">FB45DRAFT_887327</name>
</gene>
<keyword evidence="1" id="KW-0472">Membrane</keyword>
<feature type="transmembrane region" description="Helical" evidence="1">
    <location>
        <begin position="40"/>
        <end position="60"/>
    </location>
</feature>
<reference evidence="2" key="1">
    <citation type="submission" date="2023-03" db="EMBL/GenBank/DDBJ databases">
        <title>Massive genome expansion in bonnet fungi (Mycena s.s.) driven by repeated elements and novel gene families across ecological guilds.</title>
        <authorList>
            <consortium name="Lawrence Berkeley National Laboratory"/>
            <person name="Harder C.B."/>
            <person name="Miyauchi S."/>
            <person name="Viragh M."/>
            <person name="Kuo A."/>
            <person name="Thoen E."/>
            <person name="Andreopoulos B."/>
            <person name="Lu D."/>
            <person name="Skrede I."/>
            <person name="Drula E."/>
            <person name="Henrissat B."/>
            <person name="Morin E."/>
            <person name="Kohler A."/>
            <person name="Barry K."/>
            <person name="LaButti K."/>
            <person name="Morin E."/>
            <person name="Salamov A."/>
            <person name="Lipzen A."/>
            <person name="Mereny Z."/>
            <person name="Hegedus B."/>
            <person name="Baldrian P."/>
            <person name="Stursova M."/>
            <person name="Weitz H."/>
            <person name="Taylor A."/>
            <person name="Grigoriev I.V."/>
            <person name="Nagy L.G."/>
            <person name="Martin F."/>
            <person name="Kauserud H."/>
        </authorList>
    </citation>
    <scope>NUCLEOTIDE SEQUENCE</scope>
    <source>
        <strain evidence="2">9284</strain>
    </source>
</reference>
<dbReference type="Proteomes" id="UP001221142">
    <property type="component" value="Unassembled WGS sequence"/>
</dbReference>
<feature type="transmembrane region" description="Helical" evidence="1">
    <location>
        <begin position="115"/>
        <end position="135"/>
    </location>
</feature>
<feature type="transmembrane region" description="Helical" evidence="1">
    <location>
        <begin position="162"/>
        <end position="185"/>
    </location>
</feature>
<evidence type="ECO:0000313" key="3">
    <source>
        <dbReference type="Proteomes" id="UP001221142"/>
    </source>
</evidence>
<protein>
    <submittedName>
        <fullName evidence="2">Uncharacterized protein</fullName>
    </submittedName>
</protein>
<dbReference type="EMBL" id="JARKIF010000001">
    <property type="protein sequence ID" value="KAJ7650222.1"/>
    <property type="molecule type" value="Genomic_DNA"/>
</dbReference>
<feature type="transmembrane region" description="Helical" evidence="1">
    <location>
        <begin position="6"/>
        <end position="28"/>
    </location>
</feature>
<feature type="non-terminal residue" evidence="2">
    <location>
        <position position="1"/>
    </location>
</feature>
<proteinExistence type="predicted"/>
<comment type="caution">
    <text evidence="2">The sequence shown here is derived from an EMBL/GenBank/DDBJ whole genome shotgun (WGS) entry which is preliminary data.</text>
</comment>
<organism evidence="2 3">
    <name type="scientific">Roridomyces roridus</name>
    <dbReference type="NCBI Taxonomy" id="1738132"/>
    <lineage>
        <taxon>Eukaryota</taxon>
        <taxon>Fungi</taxon>
        <taxon>Dikarya</taxon>
        <taxon>Basidiomycota</taxon>
        <taxon>Agaricomycotina</taxon>
        <taxon>Agaricomycetes</taxon>
        <taxon>Agaricomycetidae</taxon>
        <taxon>Agaricales</taxon>
        <taxon>Marasmiineae</taxon>
        <taxon>Mycenaceae</taxon>
        <taxon>Roridomyces</taxon>
    </lineage>
</organism>
<evidence type="ECO:0000256" key="1">
    <source>
        <dbReference type="SAM" id="Phobius"/>
    </source>
</evidence>
<keyword evidence="3" id="KW-1185">Reference proteome</keyword>
<name>A0AAD7CJ68_9AGAR</name>
<keyword evidence="1" id="KW-1133">Transmembrane helix</keyword>
<feature type="transmembrane region" description="Helical" evidence="1">
    <location>
        <begin position="72"/>
        <end position="94"/>
    </location>
</feature>
<evidence type="ECO:0000313" key="2">
    <source>
        <dbReference type="EMBL" id="KAJ7650222.1"/>
    </source>
</evidence>
<dbReference type="AlphaFoldDB" id="A0AAD7CJ68"/>
<keyword evidence="1" id="KW-0812">Transmembrane</keyword>
<sequence length="194" mass="21901">MDSRAPTYIFNFFAVFGLFLLSVLLITASLSPQIRRSQTWYSMIMSRMVYAASYTLLLGHQFGPKPPNGICALQMVLVYASPTLTATTGLAFIVDVHLRLTSALFKKPNPKYTRYLLIIPWAIFEAVCAEALIAVHDFADIERGPDHMYCSIGSVDNFQGRLTAILCVIALGMAPLILWTMAILYRNWRLFRHM</sequence>
<accession>A0AAD7CJ68</accession>